<dbReference type="Proteomes" id="UP001594351">
    <property type="component" value="Unassembled WGS sequence"/>
</dbReference>
<dbReference type="InterPro" id="IPR041664">
    <property type="entry name" value="AAA_16"/>
</dbReference>
<proteinExistence type="predicted"/>
<gene>
    <name evidence="7" type="ORF">ACFL27_12075</name>
</gene>
<evidence type="ECO:0000313" key="8">
    <source>
        <dbReference type="Proteomes" id="UP001594351"/>
    </source>
</evidence>
<feature type="non-terminal residue" evidence="7">
    <location>
        <position position="482"/>
    </location>
</feature>
<keyword evidence="4 5" id="KW-0067">ATP-binding</keyword>
<feature type="binding site" evidence="5">
    <location>
        <position position="40"/>
    </location>
    <ligand>
        <name>ATP</name>
        <dbReference type="ChEBI" id="CHEBI:30616"/>
    </ligand>
</feature>
<dbReference type="InterPro" id="IPR008271">
    <property type="entry name" value="Ser/Thr_kinase_AS"/>
</dbReference>
<dbReference type="InterPro" id="IPR000719">
    <property type="entry name" value="Prot_kinase_dom"/>
</dbReference>
<reference evidence="7 8" key="1">
    <citation type="submission" date="2024-09" db="EMBL/GenBank/DDBJ databases">
        <title>Laminarin stimulates single cell rates of sulfate reduction while oxygen inhibits transcriptomic activity in coastal marine sediment.</title>
        <authorList>
            <person name="Lindsay M."/>
            <person name="Orcutt B."/>
            <person name="Emerson D."/>
            <person name="Stepanauskas R."/>
            <person name="D'Angelo T."/>
        </authorList>
    </citation>
    <scope>NUCLEOTIDE SEQUENCE [LARGE SCALE GENOMIC DNA]</scope>
    <source>
        <strain evidence="7">SAG AM-311-K15</strain>
    </source>
</reference>
<accession>A0ABV6YXK6</accession>
<keyword evidence="3 7" id="KW-0418">Kinase</keyword>
<evidence type="ECO:0000259" key="6">
    <source>
        <dbReference type="PROSITE" id="PS50011"/>
    </source>
</evidence>
<dbReference type="Pfam" id="PF13191">
    <property type="entry name" value="AAA_16"/>
    <property type="match status" value="1"/>
</dbReference>
<dbReference type="Pfam" id="PF00069">
    <property type="entry name" value="Pkinase"/>
    <property type="match status" value="2"/>
</dbReference>
<comment type="caution">
    <text evidence="7">The sequence shown here is derived from an EMBL/GenBank/DDBJ whole genome shotgun (WGS) entry which is preliminary data.</text>
</comment>
<dbReference type="Gene3D" id="3.30.200.20">
    <property type="entry name" value="Phosphorylase Kinase, domain 1"/>
    <property type="match status" value="1"/>
</dbReference>
<sequence length="482" mass="52795">MATSSKTIGSYQILSPLGQGGMGTVYYAEHIDTGSSVALKTVRIPHESCLQSIRREIITLARINHPGIIRIIDHGIQEGLPWYAMELLAGYTLRDHGVSGPKDHLGRTVTAGDESRPTVSCNIDQTPSHWWADTLALDRTARIHFKDKSKGRVNSRILPAVLTEEKLLSILTLVQRLCSPLAYLHGEGIVHRDLKPENILVRTNGNPVIVDFGLLTQYGGALSREILQIDGSISGTVRYMAPEQIRGELVDARADLYALGCIMYELLTGVPPFFSATASETLEAHLNEDPTPPSRRISGIPRSLDALILQLLAKDPRDRIGYAADVVSILEGFGAASRARLPGPKPRCYLYRPGFSGRDSQMSVLLEHLNKMKKKSGRCILVGGESGIGKTRLAIECGLKANRQDIMVLFGNCEEEGTRLLQGLRKILQAIADQCREKGAKEVDKLLGPRAKVLAMYEAALANLPGLELYPDPEPLSENMAR</sequence>
<evidence type="ECO:0000313" key="7">
    <source>
        <dbReference type="EMBL" id="MFC1850923.1"/>
    </source>
</evidence>
<evidence type="ECO:0000256" key="5">
    <source>
        <dbReference type="PROSITE-ProRule" id="PRU10141"/>
    </source>
</evidence>
<evidence type="ECO:0000256" key="4">
    <source>
        <dbReference type="ARBA" id="ARBA00022840"/>
    </source>
</evidence>
<dbReference type="PROSITE" id="PS50011">
    <property type="entry name" value="PROTEIN_KINASE_DOM"/>
    <property type="match status" value="1"/>
</dbReference>
<dbReference type="InterPro" id="IPR017441">
    <property type="entry name" value="Protein_kinase_ATP_BS"/>
</dbReference>
<dbReference type="SUPFAM" id="SSF52540">
    <property type="entry name" value="P-loop containing nucleoside triphosphate hydrolases"/>
    <property type="match status" value="1"/>
</dbReference>
<dbReference type="PANTHER" id="PTHR43289:SF6">
    <property type="entry name" value="SERINE_THREONINE-PROTEIN KINASE NEKL-3"/>
    <property type="match status" value="1"/>
</dbReference>
<keyword evidence="8" id="KW-1185">Reference proteome</keyword>
<dbReference type="PROSITE" id="PS00107">
    <property type="entry name" value="PROTEIN_KINASE_ATP"/>
    <property type="match status" value="1"/>
</dbReference>
<name>A0ABV6YXK6_UNCC1</name>
<dbReference type="Gene3D" id="1.10.510.10">
    <property type="entry name" value="Transferase(Phosphotransferase) domain 1"/>
    <property type="match status" value="1"/>
</dbReference>
<evidence type="ECO:0000256" key="1">
    <source>
        <dbReference type="ARBA" id="ARBA00022679"/>
    </source>
</evidence>
<dbReference type="PANTHER" id="PTHR43289">
    <property type="entry name" value="MITOGEN-ACTIVATED PROTEIN KINASE KINASE KINASE 20-RELATED"/>
    <property type="match status" value="1"/>
</dbReference>
<dbReference type="Gene3D" id="3.40.50.300">
    <property type="entry name" value="P-loop containing nucleotide triphosphate hydrolases"/>
    <property type="match status" value="1"/>
</dbReference>
<dbReference type="GO" id="GO:0016301">
    <property type="term" value="F:kinase activity"/>
    <property type="evidence" value="ECO:0007669"/>
    <property type="project" value="UniProtKB-KW"/>
</dbReference>
<protein>
    <submittedName>
        <fullName evidence="7">Protein kinase</fullName>
    </submittedName>
</protein>
<dbReference type="PROSITE" id="PS00108">
    <property type="entry name" value="PROTEIN_KINASE_ST"/>
    <property type="match status" value="1"/>
</dbReference>
<evidence type="ECO:0000256" key="3">
    <source>
        <dbReference type="ARBA" id="ARBA00022777"/>
    </source>
</evidence>
<dbReference type="InterPro" id="IPR027417">
    <property type="entry name" value="P-loop_NTPase"/>
</dbReference>
<evidence type="ECO:0000256" key="2">
    <source>
        <dbReference type="ARBA" id="ARBA00022741"/>
    </source>
</evidence>
<organism evidence="7 8">
    <name type="scientific">candidate division CSSED10-310 bacterium</name>
    <dbReference type="NCBI Taxonomy" id="2855610"/>
    <lineage>
        <taxon>Bacteria</taxon>
        <taxon>Bacteria division CSSED10-310</taxon>
    </lineage>
</organism>
<dbReference type="SMART" id="SM00220">
    <property type="entry name" value="S_TKc"/>
    <property type="match status" value="1"/>
</dbReference>
<dbReference type="CDD" id="cd14014">
    <property type="entry name" value="STKc_PknB_like"/>
    <property type="match status" value="1"/>
</dbReference>
<dbReference type="EMBL" id="JBHPBY010000134">
    <property type="protein sequence ID" value="MFC1850923.1"/>
    <property type="molecule type" value="Genomic_DNA"/>
</dbReference>
<feature type="domain" description="Protein kinase" evidence="6">
    <location>
        <begin position="11"/>
        <end position="333"/>
    </location>
</feature>
<keyword evidence="1" id="KW-0808">Transferase</keyword>
<dbReference type="SUPFAM" id="SSF56112">
    <property type="entry name" value="Protein kinase-like (PK-like)"/>
    <property type="match status" value="1"/>
</dbReference>
<dbReference type="InterPro" id="IPR011009">
    <property type="entry name" value="Kinase-like_dom_sf"/>
</dbReference>
<keyword evidence="2 5" id="KW-0547">Nucleotide-binding</keyword>